<dbReference type="AlphaFoldDB" id="A0AAV5TI96"/>
<dbReference type="Pfam" id="PF01826">
    <property type="entry name" value="TIL"/>
    <property type="match status" value="1"/>
</dbReference>
<evidence type="ECO:0000256" key="3">
    <source>
        <dbReference type="ARBA" id="ARBA00023157"/>
    </source>
</evidence>
<keyword evidence="1" id="KW-0646">Protease inhibitor</keyword>
<keyword evidence="2" id="KW-0722">Serine protease inhibitor</keyword>
<evidence type="ECO:0000259" key="4">
    <source>
        <dbReference type="Pfam" id="PF01826"/>
    </source>
</evidence>
<dbReference type="EMBL" id="BTSX01000004">
    <property type="protein sequence ID" value="GMS94031.1"/>
    <property type="molecule type" value="Genomic_DNA"/>
</dbReference>
<evidence type="ECO:0000313" key="5">
    <source>
        <dbReference type="EMBL" id="GMS94031.1"/>
    </source>
</evidence>
<feature type="non-terminal residue" evidence="5">
    <location>
        <position position="1"/>
    </location>
</feature>
<dbReference type="GO" id="GO:0004867">
    <property type="term" value="F:serine-type endopeptidase inhibitor activity"/>
    <property type="evidence" value="ECO:0007669"/>
    <property type="project" value="UniProtKB-KW"/>
</dbReference>
<keyword evidence="3" id="KW-1015">Disulfide bond</keyword>
<dbReference type="Gene3D" id="2.10.25.10">
    <property type="entry name" value="Laminin"/>
    <property type="match status" value="1"/>
</dbReference>
<gene>
    <name evidence="5" type="ORF">PENTCL1PPCAC_16206</name>
</gene>
<comment type="caution">
    <text evidence="5">The sequence shown here is derived from an EMBL/GenBank/DDBJ whole genome shotgun (WGS) entry which is preliminary data.</text>
</comment>
<dbReference type="InterPro" id="IPR036084">
    <property type="entry name" value="Ser_inhib-like_sf"/>
</dbReference>
<accession>A0AAV5TI96</accession>
<protein>
    <recommendedName>
        <fullName evidence="4">TIL domain-containing protein</fullName>
    </recommendedName>
</protein>
<evidence type="ECO:0000313" key="6">
    <source>
        <dbReference type="Proteomes" id="UP001432027"/>
    </source>
</evidence>
<reference evidence="5" key="1">
    <citation type="submission" date="2023-10" db="EMBL/GenBank/DDBJ databases">
        <title>Genome assembly of Pristionchus species.</title>
        <authorList>
            <person name="Yoshida K."/>
            <person name="Sommer R.J."/>
        </authorList>
    </citation>
    <scope>NUCLEOTIDE SEQUENCE</scope>
    <source>
        <strain evidence="5">RS0144</strain>
    </source>
</reference>
<dbReference type="InterPro" id="IPR051368">
    <property type="entry name" value="SerProtInhib-TIL_Domain"/>
</dbReference>
<organism evidence="5 6">
    <name type="scientific">Pristionchus entomophagus</name>
    <dbReference type="NCBI Taxonomy" id="358040"/>
    <lineage>
        <taxon>Eukaryota</taxon>
        <taxon>Metazoa</taxon>
        <taxon>Ecdysozoa</taxon>
        <taxon>Nematoda</taxon>
        <taxon>Chromadorea</taxon>
        <taxon>Rhabditida</taxon>
        <taxon>Rhabditina</taxon>
        <taxon>Diplogasteromorpha</taxon>
        <taxon>Diplogasteroidea</taxon>
        <taxon>Neodiplogasteridae</taxon>
        <taxon>Pristionchus</taxon>
    </lineage>
</organism>
<dbReference type="Proteomes" id="UP001432027">
    <property type="component" value="Unassembled WGS sequence"/>
</dbReference>
<evidence type="ECO:0000256" key="1">
    <source>
        <dbReference type="ARBA" id="ARBA00022690"/>
    </source>
</evidence>
<keyword evidence="6" id="KW-1185">Reference proteome</keyword>
<feature type="domain" description="TIL" evidence="4">
    <location>
        <begin position="1"/>
        <end position="53"/>
    </location>
</feature>
<dbReference type="PANTHER" id="PTHR23259">
    <property type="entry name" value="RIDDLE"/>
    <property type="match status" value="1"/>
</dbReference>
<dbReference type="PANTHER" id="PTHR23259:SF70">
    <property type="entry name" value="ACCESSORY GLAND PROTEIN ACP62F-RELATED"/>
    <property type="match status" value="1"/>
</dbReference>
<evidence type="ECO:0000256" key="2">
    <source>
        <dbReference type="ARBA" id="ARBA00022900"/>
    </source>
</evidence>
<feature type="non-terminal residue" evidence="5">
    <location>
        <position position="80"/>
    </location>
</feature>
<sequence length="80" mass="8711">CPASSRFVRCFRCEGTCTNPNPLCSTGPCQPGRCVCRSGFVRSGQRCISATSCPRRCSVQNQVFRTCATACEPTCRNQNP</sequence>
<dbReference type="SUPFAM" id="SSF57567">
    <property type="entry name" value="Serine protease inhibitors"/>
    <property type="match status" value="1"/>
</dbReference>
<dbReference type="InterPro" id="IPR002919">
    <property type="entry name" value="TIL_dom"/>
</dbReference>
<name>A0AAV5TI96_9BILA</name>
<proteinExistence type="predicted"/>